<dbReference type="Proteomes" id="UP000184693">
    <property type="component" value="Unassembled WGS sequence"/>
</dbReference>
<evidence type="ECO:0008006" key="4">
    <source>
        <dbReference type="Google" id="ProtNLM"/>
    </source>
</evidence>
<dbReference type="Pfam" id="PF09998">
    <property type="entry name" value="DUF2239"/>
    <property type="match status" value="1"/>
</dbReference>
<feature type="region of interest" description="Disordered" evidence="1">
    <location>
        <begin position="66"/>
        <end position="95"/>
    </location>
</feature>
<gene>
    <name evidence="2" type="ORF">SAMN05444168_0889</name>
</gene>
<dbReference type="RefSeq" id="WP_074265911.1">
    <property type="nucleotide sequence ID" value="NZ_FSRM01000001.1"/>
</dbReference>
<organism evidence="2 3">
    <name type="scientific">Paraburkholderia phenazinium</name>
    <dbReference type="NCBI Taxonomy" id="60549"/>
    <lineage>
        <taxon>Bacteria</taxon>
        <taxon>Pseudomonadati</taxon>
        <taxon>Pseudomonadota</taxon>
        <taxon>Betaproteobacteria</taxon>
        <taxon>Burkholderiales</taxon>
        <taxon>Burkholderiaceae</taxon>
        <taxon>Paraburkholderia</taxon>
    </lineage>
</organism>
<dbReference type="InterPro" id="IPR018715">
    <property type="entry name" value="DUF2239"/>
</dbReference>
<dbReference type="OrthoDB" id="282960at2"/>
<accession>A0A1N6ER04</accession>
<sequence length="204" mass="22046">MTQQTTTCTAFEGVRRIASGAFVDVALAVKQVTERGEQAPVLIFDDVTSQPVEFDLRGTADEVRERLTREQTGAPVSDESADPTDASAPRGRGRPRLGVVAREVTLLPRHWDWLNSRPGGASVALRKLVDAARLSGEDTDRVRRAQEAAYRFMTALAGNLPGYEEATRALYAADAARFAASIAQWPGDVHEHAAKLASRAFGAV</sequence>
<reference evidence="2 3" key="1">
    <citation type="submission" date="2016-11" db="EMBL/GenBank/DDBJ databases">
        <authorList>
            <person name="Jaros S."/>
            <person name="Januszkiewicz K."/>
            <person name="Wedrychowicz H."/>
        </authorList>
    </citation>
    <scope>NUCLEOTIDE SEQUENCE [LARGE SCALE GENOMIC DNA]</scope>
    <source>
        <strain evidence="2 3">GAS86</strain>
    </source>
</reference>
<name>A0A1N6ER04_9BURK</name>
<dbReference type="EMBL" id="FSRM01000001">
    <property type="protein sequence ID" value="SIN85410.1"/>
    <property type="molecule type" value="Genomic_DNA"/>
</dbReference>
<evidence type="ECO:0000313" key="2">
    <source>
        <dbReference type="EMBL" id="SIN85410.1"/>
    </source>
</evidence>
<evidence type="ECO:0000313" key="3">
    <source>
        <dbReference type="Proteomes" id="UP000184693"/>
    </source>
</evidence>
<protein>
    <recommendedName>
        <fullName evidence="4">DUF2239 family protein</fullName>
    </recommendedName>
</protein>
<dbReference type="AlphaFoldDB" id="A0A1N6ER04"/>
<evidence type="ECO:0000256" key="1">
    <source>
        <dbReference type="SAM" id="MobiDB-lite"/>
    </source>
</evidence>
<proteinExistence type="predicted"/>